<keyword evidence="6" id="KW-0227">DNA damage</keyword>
<dbReference type="InterPro" id="IPR000086">
    <property type="entry name" value="NUDIX_hydrolase_dom"/>
</dbReference>
<evidence type="ECO:0000256" key="6">
    <source>
        <dbReference type="ARBA" id="ARBA00022763"/>
    </source>
</evidence>
<dbReference type="GO" id="GO:0046872">
    <property type="term" value="F:metal ion binding"/>
    <property type="evidence" value="ECO:0007669"/>
    <property type="project" value="UniProtKB-KW"/>
</dbReference>
<dbReference type="Gene3D" id="3.90.79.10">
    <property type="entry name" value="Nucleoside Triphosphate Pyrophosphohydrolase"/>
    <property type="match status" value="1"/>
</dbReference>
<name>A0A4P6PXY0_9ACTN</name>
<sequence>MTRRRTNPRYACVAYRPPPPRRSTCRYRCSVTQTQIVVGAAIIRSGALLAAQRSHPPPMRGRWELPGGKVDPGESDTDALVRECEEELGVRIAPIRRIGGDVFFPARSEGPEALLRVWMAELPDGQPEPRALEHLSLRWLRADTLAGVDWLPADVPFLTEIRPHLRD</sequence>
<protein>
    <recommendedName>
        <fullName evidence="11">8-oxo-dGTP diphosphatase</fullName>
        <ecNumber evidence="11">3.6.1.55</ecNumber>
    </recommendedName>
</protein>
<dbReference type="PRINTS" id="PR00502">
    <property type="entry name" value="NUDIXFAMILY"/>
</dbReference>
<dbReference type="GO" id="GO:0006281">
    <property type="term" value="P:DNA repair"/>
    <property type="evidence" value="ECO:0007669"/>
    <property type="project" value="UniProtKB-KW"/>
</dbReference>
<feature type="region of interest" description="Disordered" evidence="12">
    <location>
        <begin position="53"/>
        <end position="75"/>
    </location>
</feature>
<dbReference type="InterPro" id="IPR015797">
    <property type="entry name" value="NUDIX_hydrolase-like_dom_sf"/>
</dbReference>
<evidence type="ECO:0000256" key="7">
    <source>
        <dbReference type="ARBA" id="ARBA00022801"/>
    </source>
</evidence>
<dbReference type="GO" id="GO:0035539">
    <property type="term" value="F:8-oxo-7,8-dihydrodeoxyguanosine triphosphate pyrophosphatase activity"/>
    <property type="evidence" value="ECO:0007669"/>
    <property type="project" value="UniProtKB-EC"/>
</dbReference>
<evidence type="ECO:0000256" key="1">
    <source>
        <dbReference type="ARBA" id="ARBA00001946"/>
    </source>
</evidence>
<evidence type="ECO:0000313" key="14">
    <source>
        <dbReference type="EMBL" id="QBI52550.1"/>
    </source>
</evidence>
<keyword evidence="5" id="KW-0479">Metal-binding</keyword>
<evidence type="ECO:0000256" key="11">
    <source>
        <dbReference type="ARBA" id="ARBA00038905"/>
    </source>
</evidence>
<dbReference type="PANTHER" id="PTHR47707:SF1">
    <property type="entry name" value="NUDIX HYDROLASE FAMILY PROTEIN"/>
    <property type="match status" value="1"/>
</dbReference>
<keyword evidence="8" id="KW-0460">Magnesium</keyword>
<evidence type="ECO:0000256" key="10">
    <source>
        <dbReference type="ARBA" id="ARBA00035861"/>
    </source>
</evidence>
<keyword evidence="9" id="KW-0234">DNA repair</keyword>
<dbReference type="EMBL" id="CP036455">
    <property type="protein sequence ID" value="QBI52550.1"/>
    <property type="molecule type" value="Genomic_DNA"/>
</dbReference>
<keyword evidence="7 14" id="KW-0378">Hydrolase</keyword>
<dbReference type="GO" id="GO:0008413">
    <property type="term" value="F:8-oxo-7,8-dihydroguanosine triphosphate pyrophosphatase activity"/>
    <property type="evidence" value="ECO:0007669"/>
    <property type="project" value="TreeGrafter"/>
</dbReference>
<reference evidence="14 15" key="1">
    <citation type="submission" date="2019-02" db="EMBL/GenBank/DDBJ databases">
        <authorList>
            <person name="Khodamoradi S."/>
            <person name="Hahnke R.L."/>
            <person name="Kaempfer P."/>
            <person name="Schumann P."/>
            <person name="Rohde M."/>
            <person name="Steinert M."/>
            <person name="Luzhetskyy A."/>
            <person name="Wink J."/>
            <person name="Ruckert C."/>
        </authorList>
    </citation>
    <scope>NUCLEOTIDE SEQUENCE [LARGE SCALE GENOMIC DNA]</scope>
    <source>
        <strain evidence="14 15">M2</strain>
    </source>
</reference>
<evidence type="ECO:0000259" key="13">
    <source>
        <dbReference type="PROSITE" id="PS51462"/>
    </source>
</evidence>
<comment type="cofactor">
    <cofactor evidence="1">
        <name>Mg(2+)</name>
        <dbReference type="ChEBI" id="CHEBI:18420"/>
    </cofactor>
</comment>
<evidence type="ECO:0000256" key="2">
    <source>
        <dbReference type="ARBA" id="ARBA00005582"/>
    </source>
</evidence>
<dbReference type="PROSITE" id="PS51462">
    <property type="entry name" value="NUDIX"/>
    <property type="match status" value="1"/>
</dbReference>
<evidence type="ECO:0000256" key="5">
    <source>
        <dbReference type="ARBA" id="ARBA00022723"/>
    </source>
</evidence>
<proteinExistence type="inferred from homology"/>
<keyword evidence="15" id="KW-1185">Reference proteome</keyword>
<feature type="domain" description="Nudix hydrolase" evidence="13">
    <location>
        <begin position="33"/>
        <end position="165"/>
    </location>
</feature>
<evidence type="ECO:0000256" key="3">
    <source>
        <dbReference type="ARBA" id="ARBA00022457"/>
    </source>
</evidence>
<keyword evidence="3" id="KW-0515">Mutator protein</keyword>
<dbReference type="OrthoDB" id="9810648at2"/>
<dbReference type="SUPFAM" id="SSF55811">
    <property type="entry name" value="Nudix"/>
    <property type="match status" value="1"/>
</dbReference>
<dbReference type="KEGG" id="strr:EKD16_03700"/>
<evidence type="ECO:0000313" key="15">
    <source>
        <dbReference type="Proteomes" id="UP000292235"/>
    </source>
</evidence>
<dbReference type="EC" id="3.6.1.55" evidence="11"/>
<keyword evidence="4" id="KW-0235">DNA replication</keyword>
<dbReference type="GO" id="GO:0044715">
    <property type="term" value="F:8-oxo-dGDP phosphatase activity"/>
    <property type="evidence" value="ECO:0007669"/>
    <property type="project" value="TreeGrafter"/>
</dbReference>
<dbReference type="Proteomes" id="UP000292235">
    <property type="component" value="Chromosome"/>
</dbReference>
<dbReference type="AlphaFoldDB" id="A0A4P6PXY0"/>
<dbReference type="CDD" id="cd03425">
    <property type="entry name" value="NUDIX_MutT_NudA_like"/>
    <property type="match status" value="1"/>
</dbReference>
<evidence type="ECO:0000256" key="12">
    <source>
        <dbReference type="SAM" id="MobiDB-lite"/>
    </source>
</evidence>
<comment type="catalytic activity">
    <reaction evidence="10">
        <text>8-oxo-dGTP + H2O = 8-oxo-dGMP + diphosphate + H(+)</text>
        <dbReference type="Rhea" id="RHEA:31575"/>
        <dbReference type="ChEBI" id="CHEBI:15377"/>
        <dbReference type="ChEBI" id="CHEBI:15378"/>
        <dbReference type="ChEBI" id="CHEBI:33019"/>
        <dbReference type="ChEBI" id="CHEBI:63224"/>
        <dbReference type="ChEBI" id="CHEBI:77896"/>
        <dbReference type="EC" id="3.6.1.55"/>
    </reaction>
</comment>
<accession>A0A4P6PXY0</accession>
<dbReference type="Pfam" id="PF00293">
    <property type="entry name" value="NUDIX"/>
    <property type="match status" value="1"/>
</dbReference>
<dbReference type="InterPro" id="IPR047127">
    <property type="entry name" value="MutT-like"/>
</dbReference>
<evidence type="ECO:0000256" key="8">
    <source>
        <dbReference type="ARBA" id="ARBA00022842"/>
    </source>
</evidence>
<dbReference type="GO" id="GO:0044716">
    <property type="term" value="F:8-oxo-GDP phosphatase activity"/>
    <property type="evidence" value="ECO:0007669"/>
    <property type="project" value="TreeGrafter"/>
</dbReference>
<gene>
    <name evidence="14" type="primary">nudG</name>
    <name evidence="14" type="ORF">EKD16_03700</name>
</gene>
<organism evidence="14 15">
    <name type="scientific">Streptomonospora litoralis</name>
    <dbReference type="NCBI Taxonomy" id="2498135"/>
    <lineage>
        <taxon>Bacteria</taxon>
        <taxon>Bacillati</taxon>
        <taxon>Actinomycetota</taxon>
        <taxon>Actinomycetes</taxon>
        <taxon>Streptosporangiales</taxon>
        <taxon>Nocardiopsidaceae</taxon>
        <taxon>Streptomonospora</taxon>
    </lineage>
</organism>
<dbReference type="GO" id="GO:0006260">
    <property type="term" value="P:DNA replication"/>
    <property type="evidence" value="ECO:0007669"/>
    <property type="project" value="UniProtKB-KW"/>
</dbReference>
<evidence type="ECO:0000256" key="9">
    <source>
        <dbReference type="ARBA" id="ARBA00023204"/>
    </source>
</evidence>
<dbReference type="InterPro" id="IPR020476">
    <property type="entry name" value="Nudix_hydrolase"/>
</dbReference>
<comment type="similarity">
    <text evidence="2">Belongs to the Nudix hydrolase family.</text>
</comment>
<evidence type="ECO:0000256" key="4">
    <source>
        <dbReference type="ARBA" id="ARBA00022705"/>
    </source>
</evidence>
<dbReference type="PANTHER" id="PTHR47707">
    <property type="entry name" value="8-OXO-DGTP DIPHOSPHATASE"/>
    <property type="match status" value="1"/>
</dbReference>